<name>A0AAW2Z842_9EUKA</name>
<organism evidence="1 2">
    <name type="scientific">Acrasis kona</name>
    <dbReference type="NCBI Taxonomy" id="1008807"/>
    <lineage>
        <taxon>Eukaryota</taxon>
        <taxon>Discoba</taxon>
        <taxon>Heterolobosea</taxon>
        <taxon>Tetramitia</taxon>
        <taxon>Eutetramitia</taxon>
        <taxon>Acrasidae</taxon>
        <taxon>Acrasis</taxon>
    </lineage>
</organism>
<reference evidence="1 2" key="1">
    <citation type="submission" date="2024-03" db="EMBL/GenBank/DDBJ databases">
        <title>The Acrasis kona genome and developmental transcriptomes reveal deep origins of eukaryotic multicellular pathways.</title>
        <authorList>
            <person name="Sheikh S."/>
            <person name="Fu C.-J."/>
            <person name="Brown M.W."/>
            <person name="Baldauf S.L."/>
        </authorList>
    </citation>
    <scope>NUCLEOTIDE SEQUENCE [LARGE SCALE GENOMIC DNA]</scope>
    <source>
        <strain evidence="1 2">ATCC MYA-3509</strain>
    </source>
</reference>
<keyword evidence="1" id="KW-0808">Transferase</keyword>
<keyword evidence="2" id="KW-1185">Reference proteome</keyword>
<proteinExistence type="predicted"/>
<dbReference type="Proteomes" id="UP001431209">
    <property type="component" value="Unassembled WGS sequence"/>
</dbReference>
<dbReference type="EMBL" id="JAOPGA020001136">
    <property type="protein sequence ID" value="KAL0485413.1"/>
    <property type="molecule type" value="Genomic_DNA"/>
</dbReference>
<protein>
    <submittedName>
        <fullName evidence="1">Pantothenate kinase</fullName>
    </submittedName>
</protein>
<dbReference type="AlphaFoldDB" id="A0AAW2Z842"/>
<dbReference type="GO" id="GO:0016301">
    <property type="term" value="F:kinase activity"/>
    <property type="evidence" value="ECO:0007669"/>
    <property type="project" value="UniProtKB-KW"/>
</dbReference>
<accession>A0AAW2Z842</accession>
<keyword evidence="1" id="KW-0418">Kinase</keyword>
<evidence type="ECO:0000313" key="2">
    <source>
        <dbReference type="Proteomes" id="UP001431209"/>
    </source>
</evidence>
<sequence length="145" mass="17025">MNACIDTLCVGRTCRENFVSQVKEKWEVDKCLRRKTPPFSGEVIYFYEAICEKGSKLNDKELKALLSRDWKTIKDFETLRLIQERFEHLGLLCSGAYTDNDEESPKEEKQPSTLSFDIDPEIVQQLNARYDNRKGYEYPIFVLKK</sequence>
<gene>
    <name evidence="1" type="ORF">AKO1_002932</name>
</gene>
<comment type="caution">
    <text evidence="1">The sequence shown here is derived from an EMBL/GenBank/DDBJ whole genome shotgun (WGS) entry which is preliminary data.</text>
</comment>
<evidence type="ECO:0000313" key="1">
    <source>
        <dbReference type="EMBL" id="KAL0485413.1"/>
    </source>
</evidence>